<feature type="compositionally biased region" description="Basic and acidic residues" evidence="8">
    <location>
        <begin position="331"/>
        <end position="347"/>
    </location>
</feature>
<reference evidence="10" key="1">
    <citation type="journal article" date="2021" name="bioRxiv">
        <title>Whole Genome Assembly and Annotation of Northern Wild Rice, Zizania palustris L., Supports a Whole Genome Duplication in the Zizania Genus.</title>
        <authorList>
            <person name="Haas M."/>
            <person name="Kono T."/>
            <person name="Macchietto M."/>
            <person name="Millas R."/>
            <person name="McGilp L."/>
            <person name="Shao M."/>
            <person name="Duquette J."/>
            <person name="Hirsch C.N."/>
            <person name="Kimball J."/>
        </authorList>
    </citation>
    <scope>NUCLEOTIDE SEQUENCE</scope>
    <source>
        <tissue evidence="10">Fresh leaf tissue</tissue>
    </source>
</reference>
<evidence type="ECO:0000256" key="6">
    <source>
        <dbReference type="ARBA" id="ARBA00059805"/>
    </source>
</evidence>
<comment type="function">
    <text evidence="6">Transcription factor. Interacts specifically with the W box (5'-(T)TGAC[CT]-3'), a frequently occurring elicitor-responsive cis-acting element.</text>
</comment>
<evidence type="ECO:0000313" key="11">
    <source>
        <dbReference type="Proteomes" id="UP000729402"/>
    </source>
</evidence>
<feature type="region of interest" description="Disordered" evidence="8">
    <location>
        <begin position="1"/>
        <end position="64"/>
    </location>
</feature>
<feature type="compositionally biased region" description="Low complexity" evidence="8">
    <location>
        <begin position="35"/>
        <end position="50"/>
    </location>
</feature>
<keyword evidence="4" id="KW-0804">Transcription</keyword>
<evidence type="ECO:0000256" key="4">
    <source>
        <dbReference type="ARBA" id="ARBA00023163"/>
    </source>
</evidence>
<dbReference type="Pfam" id="PF03106">
    <property type="entry name" value="WRKY"/>
    <property type="match status" value="1"/>
</dbReference>
<reference evidence="10" key="2">
    <citation type="submission" date="2021-02" db="EMBL/GenBank/DDBJ databases">
        <authorList>
            <person name="Kimball J.A."/>
            <person name="Haas M.W."/>
            <person name="Macchietto M."/>
            <person name="Kono T."/>
            <person name="Duquette J."/>
            <person name="Shao M."/>
        </authorList>
    </citation>
    <scope>NUCLEOTIDE SEQUENCE</scope>
    <source>
        <tissue evidence="10">Fresh leaf tissue</tissue>
    </source>
</reference>
<feature type="compositionally biased region" description="Low complexity" evidence="8">
    <location>
        <begin position="349"/>
        <end position="361"/>
    </location>
</feature>
<organism evidence="10 11">
    <name type="scientific">Zizania palustris</name>
    <name type="common">Northern wild rice</name>
    <dbReference type="NCBI Taxonomy" id="103762"/>
    <lineage>
        <taxon>Eukaryota</taxon>
        <taxon>Viridiplantae</taxon>
        <taxon>Streptophyta</taxon>
        <taxon>Embryophyta</taxon>
        <taxon>Tracheophyta</taxon>
        <taxon>Spermatophyta</taxon>
        <taxon>Magnoliopsida</taxon>
        <taxon>Liliopsida</taxon>
        <taxon>Poales</taxon>
        <taxon>Poaceae</taxon>
        <taxon>BOP clade</taxon>
        <taxon>Oryzoideae</taxon>
        <taxon>Oryzeae</taxon>
        <taxon>Zizaniinae</taxon>
        <taxon>Zizania</taxon>
    </lineage>
</organism>
<evidence type="ECO:0000313" key="10">
    <source>
        <dbReference type="EMBL" id="KAG8039974.1"/>
    </source>
</evidence>
<feature type="region of interest" description="Disordered" evidence="8">
    <location>
        <begin position="292"/>
        <end position="361"/>
    </location>
</feature>
<proteinExistence type="inferred from homology"/>
<keyword evidence="5" id="KW-0539">Nucleus</keyword>
<keyword evidence="3" id="KW-0238">DNA-binding</keyword>
<feature type="compositionally biased region" description="Gly residues" evidence="8">
    <location>
        <begin position="317"/>
        <end position="326"/>
    </location>
</feature>
<feature type="domain" description="WRKY" evidence="9">
    <location>
        <begin position="234"/>
        <end position="300"/>
    </location>
</feature>
<evidence type="ECO:0000259" key="9">
    <source>
        <dbReference type="PROSITE" id="PS50811"/>
    </source>
</evidence>
<accession>A0A8J5R7J2</accession>
<comment type="caution">
    <text evidence="10">The sequence shown here is derived from an EMBL/GenBank/DDBJ whole genome shotgun (WGS) entry which is preliminary data.</text>
</comment>
<feature type="region of interest" description="Disordered" evidence="8">
    <location>
        <begin position="475"/>
        <end position="494"/>
    </location>
</feature>
<sequence length="494" mass="51856">MHPPFQSDYKQRGWTATRPAGTSTTSSEPEEGLCRAAPPTSRRRPPSGSSLKNRCSSRRPLLSSDGCAGAASADVIFGGDPFAGLADPFSSDYSSGADFLDAMPDAMAKVGFDTIVGGGGGGGDESGGQLLDMSRRALLPRGMPMPGVGGLGLRVMPSPLSPRAIRPYPAMSAGDMVKLGITAGQAAGCAIDAAVAGMQMSSSPRSGGIKRRKNQARKVVCIPAPTTAAGGRPSGEVVPSDLWAWRKYGQKPIKGSPYPRGYYRCSSSKGCSARKQVERSRTDPNMLVITYTSEHNHPWPTQRNALAGSTRSHHGKSSGGGGGSGSGSKSSHHEKSHQPNIKEEQKDQATTTTATMTASTVTTTNSISPVAVKEEDALAAGSSEALELERAMDTAGVVNHSELMDHVFSQSYKLMIPETGQPDDFFADLAELDSDPMSLIFSKEYMEAKPSGGDHAQEKATAMVAKELDPFDMLDWSTSTNSSAGGSFEQGKRG</sequence>
<evidence type="ECO:0000256" key="5">
    <source>
        <dbReference type="ARBA" id="ARBA00023242"/>
    </source>
</evidence>
<evidence type="ECO:0000256" key="8">
    <source>
        <dbReference type="SAM" id="MobiDB-lite"/>
    </source>
</evidence>
<dbReference type="SMART" id="SM00774">
    <property type="entry name" value="WRKY"/>
    <property type="match status" value="1"/>
</dbReference>
<comment type="similarity">
    <text evidence="7">Belongs to the WRKY group II-e family.</text>
</comment>
<dbReference type="InterPro" id="IPR003657">
    <property type="entry name" value="WRKY_dom"/>
</dbReference>
<name>A0A8J5R7J2_ZIZPA</name>
<gene>
    <name evidence="10" type="ORF">GUJ93_ZPchr0028g29049</name>
</gene>
<dbReference type="InterPro" id="IPR044810">
    <property type="entry name" value="WRKY_plant"/>
</dbReference>
<dbReference type="PANTHER" id="PTHR32096">
    <property type="entry name" value="WRKY TRANSCRIPTION FACTOR 30-RELATED-RELATED"/>
    <property type="match status" value="1"/>
</dbReference>
<evidence type="ECO:0000256" key="2">
    <source>
        <dbReference type="ARBA" id="ARBA00023015"/>
    </source>
</evidence>
<dbReference type="GO" id="GO:0003700">
    <property type="term" value="F:DNA-binding transcription factor activity"/>
    <property type="evidence" value="ECO:0007669"/>
    <property type="project" value="InterPro"/>
</dbReference>
<dbReference type="GO" id="GO:0005634">
    <property type="term" value="C:nucleus"/>
    <property type="evidence" value="ECO:0007669"/>
    <property type="project" value="UniProtKB-SubCell"/>
</dbReference>
<dbReference type="GO" id="GO:0000976">
    <property type="term" value="F:transcription cis-regulatory region binding"/>
    <property type="evidence" value="ECO:0007669"/>
    <property type="project" value="TreeGrafter"/>
</dbReference>
<dbReference type="PANTHER" id="PTHR32096:SF18">
    <property type="entry name" value="DISEASE RESISTANCE PROTEIN RRS1B-RELATED"/>
    <property type="match status" value="1"/>
</dbReference>
<dbReference type="OrthoDB" id="1937086at2759"/>
<protein>
    <recommendedName>
        <fullName evidence="9">WRKY domain-containing protein</fullName>
    </recommendedName>
</protein>
<keyword evidence="2" id="KW-0805">Transcription regulation</keyword>
<evidence type="ECO:0000256" key="3">
    <source>
        <dbReference type="ARBA" id="ARBA00023125"/>
    </source>
</evidence>
<dbReference type="AlphaFoldDB" id="A0A8J5R7J2"/>
<feature type="compositionally biased region" description="Polar residues" evidence="8">
    <location>
        <begin position="299"/>
        <end position="310"/>
    </location>
</feature>
<evidence type="ECO:0000256" key="7">
    <source>
        <dbReference type="ARBA" id="ARBA00060761"/>
    </source>
</evidence>
<feature type="compositionally biased region" description="Polar residues" evidence="8">
    <location>
        <begin position="476"/>
        <end position="485"/>
    </location>
</feature>
<keyword evidence="11" id="KW-1185">Reference proteome</keyword>
<dbReference type="PROSITE" id="PS50811">
    <property type="entry name" value="WRKY"/>
    <property type="match status" value="1"/>
</dbReference>
<evidence type="ECO:0000256" key="1">
    <source>
        <dbReference type="ARBA" id="ARBA00004123"/>
    </source>
</evidence>
<dbReference type="Proteomes" id="UP000729402">
    <property type="component" value="Unassembled WGS sequence"/>
</dbReference>
<comment type="subcellular location">
    <subcellularLocation>
        <location evidence="1">Nucleus</location>
    </subcellularLocation>
</comment>
<dbReference type="EMBL" id="JAAALK010001848">
    <property type="protein sequence ID" value="KAG8039974.1"/>
    <property type="molecule type" value="Genomic_DNA"/>
</dbReference>
<dbReference type="FunFam" id="2.20.25.80:FF:000005">
    <property type="entry name" value="probable WRKY transcription factor 14"/>
    <property type="match status" value="1"/>
</dbReference>